<evidence type="ECO:0000313" key="1">
    <source>
        <dbReference type="EMBL" id="KAJ2974234.1"/>
    </source>
</evidence>
<dbReference type="EMBL" id="JANSHE010004856">
    <property type="protein sequence ID" value="KAJ2974234.1"/>
    <property type="molecule type" value="Genomic_DNA"/>
</dbReference>
<dbReference type="Proteomes" id="UP001144978">
    <property type="component" value="Unassembled WGS sequence"/>
</dbReference>
<organism evidence="1 2">
    <name type="scientific">Trametes sanguinea</name>
    <dbReference type="NCBI Taxonomy" id="158606"/>
    <lineage>
        <taxon>Eukaryota</taxon>
        <taxon>Fungi</taxon>
        <taxon>Dikarya</taxon>
        <taxon>Basidiomycota</taxon>
        <taxon>Agaricomycotina</taxon>
        <taxon>Agaricomycetes</taxon>
        <taxon>Polyporales</taxon>
        <taxon>Polyporaceae</taxon>
        <taxon>Trametes</taxon>
    </lineage>
</organism>
<comment type="caution">
    <text evidence="1">The sequence shown here is derived from an EMBL/GenBank/DDBJ whole genome shotgun (WGS) entry which is preliminary data.</text>
</comment>
<sequence>MPIPEPMHMLVQKIFEPVCFAMFSPVATWRAPAAQPTSQHAVPTYQGEKGGRTASQRVADGDRAAVQVDLLERDAEGLYRVHRLARERLVDLVKVHLVLAQPGELEHLRDRVRGADAHDPRGHADGRRGDELADDGEAELLRRRAAREEDGCSAVGHLRGVS</sequence>
<reference evidence="1" key="1">
    <citation type="submission" date="2022-08" db="EMBL/GenBank/DDBJ databases">
        <title>Genome Sequence of Pycnoporus sanguineus.</title>
        <authorList>
            <person name="Buettner E."/>
        </authorList>
    </citation>
    <scope>NUCLEOTIDE SEQUENCE</scope>
    <source>
        <strain evidence="1">CG-C14</strain>
    </source>
</reference>
<gene>
    <name evidence="1" type="ORF">NUW54_g11924</name>
</gene>
<proteinExistence type="predicted"/>
<keyword evidence="2" id="KW-1185">Reference proteome</keyword>
<protein>
    <submittedName>
        <fullName evidence="1">Uncharacterized protein</fullName>
    </submittedName>
</protein>
<accession>A0ACC1N588</accession>
<evidence type="ECO:0000313" key="2">
    <source>
        <dbReference type="Proteomes" id="UP001144978"/>
    </source>
</evidence>
<name>A0ACC1N588_9APHY</name>